<organism evidence="2 3">
    <name type="scientific">Anopheles quadriannulatus</name>
    <name type="common">Mosquito</name>
    <dbReference type="NCBI Taxonomy" id="34691"/>
    <lineage>
        <taxon>Eukaryota</taxon>
        <taxon>Metazoa</taxon>
        <taxon>Ecdysozoa</taxon>
        <taxon>Arthropoda</taxon>
        <taxon>Hexapoda</taxon>
        <taxon>Insecta</taxon>
        <taxon>Pterygota</taxon>
        <taxon>Neoptera</taxon>
        <taxon>Endopterygota</taxon>
        <taxon>Diptera</taxon>
        <taxon>Nematocera</taxon>
        <taxon>Culicoidea</taxon>
        <taxon>Culicidae</taxon>
        <taxon>Anophelinae</taxon>
        <taxon>Anopheles</taxon>
    </lineage>
</organism>
<keyword evidence="3" id="KW-1185">Reference proteome</keyword>
<sequence>MVESLSIDRNGTLKKPIGLEPAALLNLSTTYKWHFTMLTIGPLEYATCFIVPRAGLVPIWYILVAPFDTATWLGILTTGMVITIKQNIE</sequence>
<reference evidence="2" key="1">
    <citation type="submission" date="2020-05" db="UniProtKB">
        <authorList>
            <consortium name="EnsemblMetazoa"/>
        </authorList>
    </citation>
    <scope>IDENTIFICATION</scope>
    <source>
        <strain evidence="2">SANGQUA</strain>
    </source>
</reference>
<keyword evidence="1" id="KW-0472">Membrane</keyword>
<accession>A0A182XKK8</accession>
<keyword evidence="1" id="KW-1133">Transmembrane helix</keyword>
<proteinExistence type="predicted"/>
<dbReference type="AlphaFoldDB" id="A0A182XKK8"/>
<feature type="transmembrane region" description="Helical" evidence="1">
    <location>
        <begin position="59"/>
        <end position="84"/>
    </location>
</feature>
<dbReference type="VEuPathDB" id="VectorBase:AQUA010397"/>
<keyword evidence="1" id="KW-0812">Transmembrane</keyword>
<dbReference type="Proteomes" id="UP000076407">
    <property type="component" value="Unassembled WGS sequence"/>
</dbReference>
<evidence type="ECO:0000313" key="3">
    <source>
        <dbReference type="Proteomes" id="UP000076407"/>
    </source>
</evidence>
<name>A0A182XKK8_ANOQN</name>
<protein>
    <submittedName>
        <fullName evidence="2">Uncharacterized protein</fullName>
    </submittedName>
</protein>
<evidence type="ECO:0000313" key="2">
    <source>
        <dbReference type="EnsemblMetazoa" id="AQUA010397-PA"/>
    </source>
</evidence>
<evidence type="ECO:0000256" key="1">
    <source>
        <dbReference type="SAM" id="Phobius"/>
    </source>
</evidence>
<dbReference type="EnsemblMetazoa" id="AQUA010397-RA">
    <property type="protein sequence ID" value="AQUA010397-PA"/>
    <property type="gene ID" value="AQUA010397"/>
</dbReference>